<comment type="similarity">
    <text evidence="3 10">Belongs to the cytochrome c oxidase bacterial subunit CtaF family.</text>
</comment>
<dbReference type="GO" id="GO:0022900">
    <property type="term" value="P:electron transport chain"/>
    <property type="evidence" value="ECO:0007669"/>
    <property type="project" value="InterPro"/>
</dbReference>
<feature type="transmembrane region" description="Helical" evidence="11">
    <location>
        <begin position="7"/>
        <end position="28"/>
    </location>
</feature>
<dbReference type="GO" id="GO:0004129">
    <property type="term" value="F:cytochrome-c oxidase activity"/>
    <property type="evidence" value="ECO:0007669"/>
    <property type="project" value="UniProtKB-EC"/>
</dbReference>
<evidence type="ECO:0000256" key="6">
    <source>
        <dbReference type="ARBA" id="ARBA00022967"/>
    </source>
</evidence>
<reference evidence="12 13" key="1">
    <citation type="submission" date="2019-07" db="EMBL/GenBank/DDBJ databases">
        <title>Full genome sequence of Humibacter sp. WJ7-1.</title>
        <authorList>
            <person name="Im W.-T."/>
        </authorList>
    </citation>
    <scope>NUCLEOTIDE SEQUENCE [LARGE SCALE GENOMIC DNA]</scope>
    <source>
        <strain evidence="12 13">WJ7-1</strain>
    </source>
</reference>
<dbReference type="KEGG" id="huw:FPZ11_01795"/>
<dbReference type="GO" id="GO:0005886">
    <property type="term" value="C:plasma membrane"/>
    <property type="evidence" value="ECO:0007669"/>
    <property type="project" value="UniProtKB-SubCell"/>
</dbReference>
<organism evidence="12 13">
    <name type="scientific">Humibacter ginsenosidimutans</name>
    <dbReference type="NCBI Taxonomy" id="2599293"/>
    <lineage>
        <taxon>Bacteria</taxon>
        <taxon>Bacillati</taxon>
        <taxon>Actinomycetota</taxon>
        <taxon>Actinomycetes</taxon>
        <taxon>Micrococcales</taxon>
        <taxon>Microbacteriaceae</taxon>
        <taxon>Humibacter</taxon>
    </lineage>
</organism>
<evidence type="ECO:0000256" key="7">
    <source>
        <dbReference type="ARBA" id="ARBA00022989"/>
    </source>
</evidence>
<evidence type="ECO:0000256" key="10">
    <source>
        <dbReference type="PIRNR" id="PIRNR017385"/>
    </source>
</evidence>
<dbReference type="Proteomes" id="UP000320216">
    <property type="component" value="Chromosome"/>
</dbReference>
<proteinExistence type="inferred from homology"/>
<evidence type="ECO:0000256" key="5">
    <source>
        <dbReference type="ARBA" id="ARBA00022692"/>
    </source>
</evidence>
<name>A0A5B8M1K4_9MICO</name>
<dbReference type="EC" id="7.1.1.9" evidence="10"/>
<evidence type="ECO:0000256" key="11">
    <source>
        <dbReference type="SAM" id="Phobius"/>
    </source>
</evidence>
<keyword evidence="13" id="KW-1185">Reference proteome</keyword>
<comment type="catalytic activity">
    <reaction evidence="9 10">
        <text>4 Fe(II)-[cytochrome c] + O2 + 8 H(+)(in) = 4 Fe(III)-[cytochrome c] + 2 H2O + 4 H(+)(out)</text>
        <dbReference type="Rhea" id="RHEA:11436"/>
        <dbReference type="Rhea" id="RHEA-COMP:10350"/>
        <dbReference type="Rhea" id="RHEA-COMP:14399"/>
        <dbReference type="ChEBI" id="CHEBI:15377"/>
        <dbReference type="ChEBI" id="CHEBI:15378"/>
        <dbReference type="ChEBI" id="CHEBI:15379"/>
        <dbReference type="ChEBI" id="CHEBI:29033"/>
        <dbReference type="ChEBI" id="CHEBI:29034"/>
        <dbReference type="EC" id="7.1.1.9"/>
    </reaction>
</comment>
<evidence type="ECO:0000313" key="12">
    <source>
        <dbReference type="EMBL" id="QDZ13695.1"/>
    </source>
</evidence>
<dbReference type="EMBL" id="CP042305">
    <property type="protein sequence ID" value="QDZ13695.1"/>
    <property type="molecule type" value="Genomic_DNA"/>
</dbReference>
<evidence type="ECO:0000256" key="1">
    <source>
        <dbReference type="ARBA" id="ARBA00002536"/>
    </source>
</evidence>
<protein>
    <recommendedName>
        <fullName evidence="10">Cytochrome c oxidase polypeptide 4</fullName>
        <ecNumber evidence="10">7.1.1.9</ecNumber>
    </recommendedName>
    <alternativeName>
        <fullName evidence="10">Cytochrome aa3 subunit 4</fullName>
    </alternativeName>
    <alternativeName>
        <fullName evidence="10">Cytochrome c oxidase polypeptide IV</fullName>
    </alternativeName>
</protein>
<feature type="transmembrane region" description="Helical" evidence="11">
    <location>
        <begin position="115"/>
        <end position="135"/>
    </location>
</feature>
<sequence>MRVSATVFWIIAIFFWIMAITYTVWAWFYYPHHEIEPVGTVALTLTGILGAFIAFFLGRTHATQNGVELPEDRLDANIDDGDPELGHFSPWSWWPFLLGLSAALGALGIAVGWWIVPIGGALAAVSLVGWVYEYYRGYFAR</sequence>
<dbReference type="PIRSF" id="PIRSF017385">
    <property type="entry name" value="CtaF"/>
    <property type="match status" value="1"/>
</dbReference>
<feature type="transmembrane region" description="Helical" evidence="11">
    <location>
        <begin position="40"/>
        <end position="58"/>
    </location>
</feature>
<dbReference type="RefSeq" id="WP_146317872.1">
    <property type="nucleotide sequence ID" value="NZ_CP042305.1"/>
</dbReference>
<evidence type="ECO:0000256" key="9">
    <source>
        <dbReference type="ARBA" id="ARBA00047816"/>
    </source>
</evidence>
<evidence type="ECO:0000256" key="8">
    <source>
        <dbReference type="ARBA" id="ARBA00023136"/>
    </source>
</evidence>
<evidence type="ECO:0000256" key="2">
    <source>
        <dbReference type="ARBA" id="ARBA00004651"/>
    </source>
</evidence>
<keyword evidence="6 10" id="KW-1278">Translocase</keyword>
<keyword evidence="5 11" id="KW-0812">Transmembrane</keyword>
<evidence type="ECO:0000256" key="4">
    <source>
        <dbReference type="ARBA" id="ARBA00022475"/>
    </source>
</evidence>
<keyword evidence="4 10" id="KW-1003">Cell membrane</keyword>
<evidence type="ECO:0000313" key="13">
    <source>
        <dbReference type="Proteomes" id="UP000320216"/>
    </source>
</evidence>
<dbReference type="Pfam" id="PF12270">
    <property type="entry name" value="Cyt_c_ox_IV"/>
    <property type="match status" value="1"/>
</dbReference>
<dbReference type="AlphaFoldDB" id="A0A5B8M1K4"/>
<keyword evidence="8 10" id="KW-0472">Membrane</keyword>
<comment type="subcellular location">
    <subcellularLocation>
        <location evidence="2">Cell membrane</location>
        <topology evidence="2">Multi-pass membrane protein</topology>
    </subcellularLocation>
</comment>
<gene>
    <name evidence="12" type="ORF">FPZ11_01795</name>
</gene>
<dbReference type="InterPro" id="IPR021050">
    <property type="entry name" value="Cyt_c_oxidase_su4_actinobac"/>
</dbReference>
<dbReference type="OrthoDB" id="5244617at2"/>
<evidence type="ECO:0000256" key="3">
    <source>
        <dbReference type="ARBA" id="ARBA00006870"/>
    </source>
</evidence>
<accession>A0A5B8M1K4</accession>
<comment type="subunit">
    <text evidence="10">Associates with subunits I, II and III to form cytochrome c oxidase.</text>
</comment>
<comment type="function">
    <text evidence="1 10">Part of cytochrome c oxidase, its function is unknown.</text>
</comment>
<keyword evidence="7 11" id="KW-1133">Transmembrane helix</keyword>